<dbReference type="EMBL" id="JACVVK020000062">
    <property type="protein sequence ID" value="KAK7497040.1"/>
    <property type="molecule type" value="Genomic_DNA"/>
</dbReference>
<organism evidence="2 3">
    <name type="scientific">Batillaria attramentaria</name>
    <dbReference type="NCBI Taxonomy" id="370345"/>
    <lineage>
        <taxon>Eukaryota</taxon>
        <taxon>Metazoa</taxon>
        <taxon>Spiralia</taxon>
        <taxon>Lophotrochozoa</taxon>
        <taxon>Mollusca</taxon>
        <taxon>Gastropoda</taxon>
        <taxon>Caenogastropoda</taxon>
        <taxon>Sorbeoconcha</taxon>
        <taxon>Cerithioidea</taxon>
        <taxon>Batillariidae</taxon>
        <taxon>Batillaria</taxon>
    </lineage>
</organism>
<dbReference type="Proteomes" id="UP001519460">
    <property type="component" value="Unassembled WGS sequence"/>
</dbReference>
<protein>
    <recommendedName>
        <fullName evidence="4">Transmembrane protein</fullName>
    </recommendedName>
</protein>
<accession>A0ABD0LCE0</accession>
<dbReference type="AlphaFoldDB" id="A0ABD0LCE0"/>
<proteinExistence type="predicted"/>
<sequence>MPCCVTIRTCLQDELEDFLPKINMEPRVSDEDRCDAICTQIVHWFGLRCMPLLFHVLAWCLVVPKLVIGGLYLHDCPVEPKLPIYLIVSAFIPVALYLCCCGGVYCEGKMVVCIIVAVPILFMLAWLGAGTAFYVGAKQTTDTCQQSAAVNMTEESTTMETTSQHVNTTSLLYDDINAACLTCDDTLLVFTLVTIIIEWIANGLFCLVWPCAVVASFSVDEY</sequence>
<evidence type="ECO:0000313" key="3">
    <source>
        <dbReference type="Proteomes" id="UP001519460"/>
    </source>
</evidence>
<evidence type="ECO:0008006" key="4">
    <source>
        <dbReference type="Google" id="ProtNLM"/>
    </source>
</evidence>
<keyword evidence="1" id="KW-1133">Transmembrane helix</keyword>
<name>A0ABD0LCE0_9CAEN</name>
<comment type="caution">
    <text evidence="2">The sequence shown here is derived from an EMBL/GenBank/DDBJ whole genome shotgun (WGS) entry which is preliminary data.</text>
</comment>
<feature type="transmembrane region" description="Helical" evidence="1">
    <location>
        <begin position="84"/>
        <end position="105"/>
    </location>
</feature>
<feature type="transmembrane region" description="Helical" evidence="1">
    <location>
        <begin position="52"/>
        <end position="72"/>
    </location>
</feature>
<gene>
    <name evidence="2" type="ORF">BaRGS_00011776</name>
</gene>
<keyword evidence="1" id="KW-0812">Transmembrane</keyword>
<reference evidence="2 3" key="1">
    <citation type="journal article" date="2023" name="Sci. Data">
        <title>Genome assembly of the Korean intertidal mud-creeper Batillaria attramentaria.</title>
        <authorList>
            <person name="Patra A.K."/>
            <person name="Ho P.T."/>
            <person name="Jun S."/>
            <person name="Lee S.J."/>
            <person name="Kim Y."/>
            <person name="Won Y.J."/>
        </authorList>
    </citation>
    <scope>NUCLEOTIDE SEQUENCE [LARGE SCALE GENOMIC DNA]</scope>
    <source>
        <strain evidence="2">Wonlab-2016</strain>
    </source>
</reference>
<evidence type="ECO:0000256" key="1">
    <source>
        <dbReference type="SAM" id="Phobius"/>
    </source>
</evidence>
<feature type="transmembrane region" description="Helical" evidence="1">
    <location>
        <begin position="112"/>
        <end position="137"/>
    </location>
</feature>
<keyword evidence="3" id="KW-1185">Reference proteome</keyword>
<evidence type="ECO:0000313" key="2">
    <source>
        <dbReference type="EMBL" id="KAK7497040.1"/>
    </source>
</evidence>
<keyword evidence="1" id="KW-0472">Membrane</keyword>